<dbReference type="AlphaFoldDB" id="A0A4Y2RGM8"/>
<dbReference type="InterPro" id="IPR036236">
    <property type="entry name" value="Znf_C2H2_sf"/>
</dbReference>
<dbReference type="Gene3D" id="3.30.160.60">
    <property type="entry name" value="Classic Zinc Finger"/>
    <property type="match status" value="1"/>
</dbReference>
<reference evidence="3 4" key="1">
    <citation type="journal article" date="2019" name="Sci. Rep.">
        <title>Orb-weaving spider Araneus ventricosus genome elucidates the spidroin gene catalogue.</title>
        <authorList>
            <person name="Kono N."/>
            <person name="Nakamura H."/>
            <person name="Ohtoshi R."/>
            <person name="Moran D.A.P."/>
            <person name="Shinohara A."/>
            <person name="Yoshida Y."/>
            <person name="Fujiwara M."/>
            <person name="Mori M."/>
            <person name="Tomita M."/>
            <person name="Arakawa K."/>
        </authorList>
    </citation>
    <scope>NUCLEOTIDE SEQUENCE [LARGE SCALE GENOMIC DNA]</scope>
</reference>
<gene>
    <name evidence="3" type="ORF">AVEN_265797_1</name>
</gene>
<keyword evidence="4" id="KW-1185">Reference proteome</keyword>
<dbReference type="PROSITE" id="PS50157">
    <property type="entry name" value="ZINC_FINGER_C2H2_2"/>
    <property type="match status" value="1"/>
</dbReference>
<comment type="caution">
    <text evidence="3">The sequence shown here is derived from an EMBL/GenBank/DDBJ whole genome shotgun (WGS) entry which is preliminary data.</text>
</comment>
<dbReference type="Proteomes" id="UP000499080">
    <property type="component" value="Unassembled WGS sequence"/>
</dbReference>
<dbReference type="GO" id="GO:0008270">
    <property type="term" value="F:zinc ion binding"/>
    <property type="evidence" value="ECO:0007669"/>
    <property type="project" value="UniProtKB-KW"/>
</dbReference>
<organism evidence="3 4">
    <name type="scientific">Araneus ventricosus</name>
    <name type="common">Orbweaver spider</name>
    <name type="synonym">Epeira ventricosa</name>
    <dbReference type="NCBI Taxonomy" id="182803"/>
    <lineage>
        <taxon>Eukaryota</taxon>
        <taxon>Metazoa</taxon>
        <taxon>Ecdysozoa</taxon>
        <taxon>Arthropoda</taxon>
        <taxon>Chelicerata</taxon>
        <taxon>Arachnida</taxon>
        <taxon>Araneae</taxon>
        <taxon>Araneomorphae</taxon>
        <taxon>Entelegynae</taxon>
        <taxon>Araneoidea</taxon>
        <taxon>Araneidae</taxon>
        <taxon>Araneus</taxon>
    </lineage>
</organism>
<evidence type="ECO:0000313" key="3">
    <source>
        <dbReference type="EMBL" id="GBN74937.1"/>
    </source>
</evidence>
<protein>
    <recommendedName>
        <fullName evidence="2">C2H2-type domain-containing protein</fullName>
    </recommendedName>
</protein>
<evidence type="ECO:0000256" key="1">
    <source>
        <dbReference type="PROSITE-ProRule" id="PRU00042"/>
    </source>
</evidence>
<dbReference type="SUPFAM" id="SSF57667">
    <property type="entry name" value="beta-beta-alpha zinc fingers"/>
    <property type="match status" value="1"/>
</dbReference>
<proteinExistence type="predicted"/>
<evidence type="ECO:0000313" key="4">
    <source>
        <dbReference type="Proteomes" id="UP000499080"/>
    </source>
</evidence>
<name>A0A4Y2RGM8_ARAVE</name>
<keyword evidence="1" id="KW-0479">Metal-binding</keyword>
<dbReference type="OrthoDB" id="6428132at2759"/>
<keyword evidence="1" id="KW-0862">Zinc</keyword>
<dbReference type="EMBL" id="BGPR01017044">
    <property type="protein sequence ID" value="GBN74937.1"/>
    <property type="molecule type" value="Genomic_DNA"/>
</dbReference>
<dbReference type="InterPro" id="IPR013087">
    <property type="entry name" value="Znf_C2H2_type"/>
</dbReference>
<feature type="domain" description="C2H2-type" evidence="2">
    <location>
        <begin position="43"/>
        <end position="71"/>
    </location>
</feature>
<sequence length="194" mass="22245">MESTQATLQNSTLPSQVLTIPGWGYITADKLDSSFENDDNQLYSCTLCDETFNLASSLKKQERLRHGNNHHSCFKCKRIFKNIDSLKRCIGLHNDDKMVVQGINDRIVVHHRKQIPVVFNRVILQEKFRDGPTRGTINHRELGLENGVKVVQFETNNGQEKTIIEDAHRESNIVENPRSIDVHQEILLTRTAKI</sequence>
<accession>A0A4Y2RGM8</accession>
<evidence type="ECO:0000259" key="2">
    <source>
        <dbReference type="PROSITE" id="PS50157"/>
    </source>
</evidence>
<keyword evidence="1" id="KW-0863">Zinc-finger</keyword>